<dbReference type="RefSeq" id="WP_120674439.1">
    <property type="nucleotide sequence ID" value="NZ_RBAL01000001.1"/>
</dbReference>
<evidence type="ECO:0000256" key="3">
    <source>
        <dbReference type="ARBA" id="ARBA00022801"/>
    </source>
</evidence>
<protein>
    <submittedName>
        <fullName evidence="7">Glycoside hydrolase</fullName>
    </submittedName>
</protein>
<dbReference type="OrthoDB" id="5177647at2"/>
<keyword evidence="8" id="KW-1185">Reference proteome</keyword>
<dbReference type="PANTHER" id="PTHR47359">
    <property type="entry name" value="PEPTIDOGLYCAN DL-ENDOPEPTIDASE CWLO"/>
    <property type="match status" value="1"/>
</dbReference>
<evidence type="ECO:0000259" key="6">
    <source>
        <dbReference type="PROSITE" id="PS51935"/>
    </source>
</evidence>
<dbReference type="PROSITE" id="PS51935">
    <property type="entry name" value="NLPC_P60"/>
    <property type="match status" value="1"/>
</dbReference>
<feature type="compositionally biased region" description="Basic and acidic residues" evidence="5">
    <location>
        <begin position="53"/>
        <end position="62"/>
    </location>
</feature>
<organism evidence="7 8">
    <name type="scientific">Streptomyces hoynatensis</name>
    <dbReference type="NCBI Taxonomy" id="1141874"/>
    <lineage>
        <taxon>Bacteria</taxon>
        <taxon>Bacillati</taxon>
        <taxon>Actinomycetota</taxon>
        <taxon>Actinomycetes</taxon>
        <taxon>Kitasatosporales</taxon>
        <taxon>Streptomycetaceae</taxon>
        <taxon>Streptomyces</taxon>
    </lineage>
</organism>
<evidence type="ECO:0000256" key="1">
    <source>
        <dbReference type="ARBA" id="ARBA00007074"/>
    </source>
</evidence>
<evidence type="ECO:0000256" key="4">
    <source>
        <dbReference type="ARBA" id="ARBA00022807"/>
    </source>
</evidence>
<dbReference type="SUPFAM" id="SSF54001">
    <property type="entry name" value="Cysteine proteinases"/>
    <property type="match status" value="1"/>
</dbReference>
<dbReference type="InterPro" id="IPR000064">
    <property type="entry name" value="NLP_P60_dom"/>
</dbReference>
<name>A0A3A9ZEG4_9ACTN</name>
<proteinExistence type="inferred from homology"/>
<keyword evidence="3 7" id="KW-0378">Hydrolase</keyword>
<comment type="caution">
    <text evidence="7">The sequence shown here is derived from an EMBL/GenBank/DDBJ whole genome shotgun (WGS) entry which is preliminary data.</text>
</comment>
<comment type="similarity">
    <text evidence="1">Belongs to the peptidase C40 family.</text>
</comment>
<dbReference type="GO" id="GO:0008234">
    <property type="term" value="F:cysteine-type peptidase activity"/>
    <property type="evidence" value="ECO:0007669"/>
    <property type="project" value="UniProtKB-KW"/>
</dbReference>
<dbReference type="Pfam" id="PF00877">
    <property type="entry name" value="NLPC_P60"/>
    <property type="match status" value="1"/>
</dbReference>
<accession>A0A3A9ZEG4</accession>
<feature type="compositionally biased region" description="Basic and acidic residues" evidence="5">
    <location>
        <begin position="238"/>
        <end position="257"/>
    </location>
</feature>
<feature type="region of interest" description="Disordered" evidence="5">
    <location>
        <begin position="238"/>
        <end position="283"/>
    </location>
</feature>
<dbReference type="Proteomes" id="UP000272474">
    <property type="component" value="Unassembled WGS sequence"/>
</dbReference>
<evidence type="ECO:0000313" key="8">
    <source>
        <dbReference type="Proteomes" id="UP000272474"/>
    </source>
</evidence>
<evidence type="ECO:0000313" key="7">
    <source>
        <dbReference type="EMBL" id="RKN46851.1"/>
    </source>
</evidence>
<keyword evidence="4" id="KW-0788">Thiol protease</keyword>
<feature type="domain" description="NlpC/P60" evidence="6">
    <location>
        <begin position="279"/>
        <end position="394"/>
    </location>
</feature>
<dbReference type="InterPro" id="IPR051794">
    <property type="entry name" value="PG_Endopeptidase_C40"/>
</dbReference>
<sequence>MGSHRKPRNGINGILDSPAARRGAVGVGAAALASVTLLTQGAWADDNDPTSIEEQRERADSAHQRAVEVQQQVDELYREAEVATQRYDEAQEDVDRQQDTVDQLLDQAARATDQVNEARRALGSFAAAQYRTGGSGLSDTAALLLATDPQSFFDRHHTLDRLGDLQSRALQEYTERQAEAEDQRAGAAEALTDLEDRRAELATQKETVQGRLAEARALLDQLSDEEQAELDELERLEQEEAERRAEEQRRAAEERAAQQEAARQQEQEQQESEAPADAGSQAEAAVAFAEAQLGKPYVWGATGPSSYDCSGLTQAAWRAAGVEIPRVTWDQVNIGTRVSRDQLQPGDLVFFYSDISHVGMYVGDGTIIHAPKPGDVITYESVDAMPWYAAVRPA</sequence>
<evidence type="ECO:0000256" key="5">
    <source>
        <dbReference type="SAM" id="MobiDB-lite"/>
    </source>
</evidence>
<dbReference type="GO" id="GO:0006508">
    <property type="term" value="P:proteolysis"/>
    <property type="evidence" value="ECO:0007669"/>
    <property type="project" value="UniProtKB-KW"/>
</dbReference>
<reference evidence="7 8" key="1">
    <citation type="journal article" date="2014" name="Int. J. Syst. Evol. Microbiol.">
        <title>Streptomyces hoynatensis sp. nov., isolated from deep marine sediment.</title>
        <authorList>
            <person name="Veyisoglu A."/>
            <person name="Sahin N."/>
        </authorList>
    </citation>
    <scope>NUCLEOTIDE SEQUENCE [LARGE SCALE GENOMIC DNA]</scope>
    <source>
        <strain evidence="7 8">KCTC 29097</strain>
    </source>
</reference>
<dbReference type="PANTHER" id="PTHR47359:SF3">
    <property type="entry name" value="NLP_P60 DOMAIN-CONTAINING PROTEIN-RELATED"/>
    <property type="match status" value="1"/>
</dbReference>
<dbReference type="InterPro" id="IPR038765">
    <property type="entry name" value="Papain-like_cys_pep_sf"/>
</dbReference>
<keyword evidence="2" id="KW-0645">Protease</keyword>
<dbReference type="EMBL" id="RBAL01000001">
    <property type="protein sequence ID" value="RKN46851.1"/>
    <property type="molecule type" value="Genomic_DNA"/>
</dbReference>
<feature type="region of interest" description="Disordered" evidence="5">
    <location>
        <begin position="43"/>
        <end position="62"/>
    </location>
</feature>
<evidence type="ECO:0000256" key="2">
    <source>
        <dbReference type="ARBA" id="ARBA00022670"/>
    </source>
</evidence>
<dbReference type="AlphaFoldDB" id="A0A3A9ZEG4"/>
<dbReference type="Gene3D" id="3.90.1720.10">
    <property type="entry name" value="endopeptidase domain like (from Nostoc punctiforme)"/>
    <property type="match status" value="1"/>
</dbReference>
<gene>
    <name evidence="7" type="ORF">D7294_01140</name>
</gene>